<feature type="compositionally biased region" description="Low complexity" evidence="1">
    <location>
        <begin position="1"/>
        <end position="10"/>
    </location>
</feature>
<reference evidence="2" key="1">
    <citation type="submission" date="2020-05" db="EMBL/GenBank/DDBJ databases">
        <title>WGS assembly of Panicum virgatum.</title>
        <authorList>
            <person name="Lovell J.T."/>
            <person name="Jenkins J."/>
            <person name="Shu S."/>
            <person name="Juenger T.E."/>
            <person name="Schmutz J."/>
        </authorList>
    </citation>
    <scope>NUCLEOTIDE SEQUENCE</scope>
    <source>
        <strain evidence="2">AP13</strain>
    </source>
</reference>
<name>A0A8T0UPA7_PANVG</name>
<dbReference type="PANTHER" id="PTHR33825:SF4">
    <property type="entry name" value="OS05G0137600 PROTEIN"/>
    <property type="match status" value="1"/>
</dbReference>
<accession>A0A8T0UPA7</accession>
<evidence type="ECO:0000313" key="2">
    <source>
        <dbReference type="EMBL" id="KAG2624490.1"/>
    </source>
</evidence>
<dbReference type="AlphaFoldDB" id="A0A8T0UPA7"/>
<evidence type="ECO:0000313" key="3">
    <source>
        <dbReference type="Proteomes" id="UP000823388"/>
    </source>
</evidence>
<keyword evidence="3" id="KW-1185">Reference proteome</keyword>
<dbReference type="EMBL" id="CM029041">
    <property type="protein sequence ID" value="KAG2624490.1"/>
    <property type="molecule type" value="Genomic_DNA"/>
</dbReference>
<comment type="caution">
    <text evidence="2">The sequence shown here is derived from an EMBL/GenBank/DDBJ whole genome shotgun (WGS) entry which is preliminary data.</text>
</comment>
<proteinExistence type="predicted"/>
<organism evidence="2 3">
    <name type="scientific">Panicum virgatum</name>
    <name type="common">Blackwell switchgrass</name>
    <dbReference type="NCBI Taxonomy" id="38727"/>
    <lineage>
        <taxon>Eukaryota</taxon>
        <taxon>Viridiplantae</taxon>
        <taxon>Streptophyta</taxon>
        <taxon>Embryophyta</taxon>
        <taxon>Tracheophyta</taxon>
        <taxon>Spermatophyta</taxon>
        <taxon>Magnoliopsida</taxon>
        <taxon>Liliopsida</taxon>
        <taxon>Poales</taxon>
        <taxon>Poaceae</taxon>
        <taxon>PACMAD clade</taxon>
        <taxon>Panicoideae</taxon>
        <taxon>Panicodae</taxon>
        <taxon>Paniceae</taxon>
        <taxon>Panicinae</taxon>
        <taxon>Panicum</taxon>
        <taxon>Panicum sect. Hiantes</taxon>
    </lineage>
</organism>
<evidence type="ECO:0000256" key="1">
    <source>
        <dbReference type="SAM" id="MobiDB-lite"/>
    </source>
</evidence>
<feature type="region of interest" description="Disordered" evidence="1">
    <location>
        <begin position="1"/>
        <end position="64"/>
    </location>
</feature>
<dbReference type="PANTHER" id="PTHR33825">
    <property type="entry name" value="CHITINASE-LIKE PROTEIN"/>
    <property type="match status" value="1"/>
</dbReference>
<sequence length="209" mass="22746">MSSPPALVSSPPAPQLPPWRPHRRRLVPRPACASRSSPILARRAGSSYRPQPQPRLVAAQSHPPATPLPAAATVRRDAETGLALLLVVLAAVLHLSLCLLPSDLSWSWWCWGNDEVMSCFLSFTILSFTACRALHKLKTAANRLAKVVAEEAPGTLSLLKLSFLEINDLTSQLNDLRGSQLVDLGTRVVLRQVLGLDGQNMGIHELFSK</sequence>
<dbReference type="Proteomes" id="UP000823388">
    <property type="component" value="Chromosome 3K"/>
</dbReference>
<protein>
    <submittedName>
        <fullName evidence="2">Uncharacterized protein</fullName>
    </submittedName>
</protein>
<gene>
    <name evidence="2" type="ORF">PVAP13_3KG137600</name>
</gene>